<dbReference type="Gene3D" id="1.10.260.40">
    <property type="entry name" value="lambda repressor-like DNA-binding domains"/>
    <property type="match status" value="1"/>
</dbReference>
<dbReference type="InterPro" id="IPR001387">
    <property type="entry name" value="Cro/C1-type_HTH"/>
</dbReference>
<protein>
    <submittedName>
        <fullName evidence="2">Helix-turn-helix transcriptional regulator</fullName>
    </submittedName>
</protein>
<name>A0A4D7YNE4_AGRTU</name>
<proteinExistence type="predicted"/>
<dbReference type="EMBL" id="CP039924">
    <property type="protein sequence ID" value="QCL97975.1"/>
    <property type="molecule type" value="Genomic_DNA"/>
</dbReference>
<dbReference type="Pfam" id="PF01381">
    <property type="entry name" value="HTH_3"/>
    <property type="match status" value="1"/>
</dbReference>
<feature type="domain" description="HTH cro/C1-type" evidence="1">
    <location>
        <begin position="28"/>
        <end position="81"/>
    </location>
</feature>
<dbReference type="CDD" id="cd00093">
    <property type="entry name" value="HTH_XRE"/>
    <property type="match status" value="1"/>
</dbReference>
<accession>A0A4D7YNE4</accession>
<evidence type="ECO:0000313" key="3">
    <source>
        <dbReference type="Proteomes" id="UP000298649"/>
    </source>
</evidence>
<geneLocation type="plasmid" evidence="3">
    <name>patcfbp7129a</name>
</geneLocation>
<evidence type="ECO:0000259" key="1">
    <source>
        <dbReference type="PROSITE" id="PS50943"/>
    </source>
</evidence>
<sequence>MEVGGGIRMTDETAYDDVIRIDEIGARLQAYRIGHGLSPEEMAKRLGISRAALYRAEKGEILKIELLVSITKVLGVSIQSLLGVDIEYIDTAGSFFERMRQLEEKSEQIIGFFGPISYLLTSEVYDEMLQEVFLDTAPMDDATEDAIRRLIDTLKGRKKNYRLRRPLLVSLIASSDLERFLLHGLVGRQDLPEDVQRRRRVMACREVRHISSLFRKQPLGVQLGILPQSVPSTSFQIFRQADHSVLAISPFRLGEQPNIRVGVGLITSSQDGVRLHEDISRQMWEQALKATEAADFIDSLIAKYGVDDDQ</sequence>
<dbReference type="InterPro" id="IPR010982">
    <property type="entry name" value="Lambda_DNA-bd_dom_sf"/>
</dbReference>
<dbReference type="PROSITE" id="PS50943">
    <property type="entry name" value="HTH_CROC1"/>
    <property type="match status" value="1"/>
</dbReference>
<keyword evidence="2" id="KW-0614">Plasmid</keyword>
<dbReference type="SUPFAM" id="SSF47413">
    <property type="entry name" value="lambda repressor-like DNA-binding domains"/>
    <property type="match status" value="1"/>
</dbReference>
<dbReference type="AlphaFoldDB" id="A0A4D7YNE4"/>
<dbReference type="SMART" id="SM00530">
    <property type="entry name" value="HTH_XRE"/>
    <property type="match status" value="1"/>
</dbReference>
<evidence type="ECO:0000313" key="2">
    <source>
        <dbReference type="EMBL" id="QCL97975.1"/>
    </source>
</evidence>
<organism evidence="2 3">
    <name type="scientific">Agrobacterium tumefaciens</name>
    <dbReference type="NCBI Taxonomy" id="358"/>
    <lineage>
        <taxon>Bacteria</taxon>
        <taxon>Pseudomonadati</taxon>
        <taxon>Pseudomonadota</taxon>
        <taxon>Alphaproteobacteria</taxon>
        <taxon>Hyphomicrobiales</taxon>
        <taxon>Rhizobiaceae</taxon>
        <taxon>Rhizobium/Agrobacterium group</taxon>
        <taxon>Agrobacterium</taxon>
        <taxon>Agrobacterium tumefaciens complex</taxon>
    </lineage>
</organism>
<gene>
    <name evidence="2" type="ORF">CFBP7129_27875</name>
</gene>
<dbReference type="GO" id="GO:0003677">
    <property type="term" value="F:DNA binding"/>
    <property type="evidence" value="ECO:0007669"/>
    <property type="project" value="InterPro"/>
</dbReference>
<reference evidence="2 3" key="1">
    <citation type="submission" date="2019-04" db="EMBL/GenBank/DDBJ databases">
        <title>Complete genome sequence of Agrobacterium tumefaciens CFBP7129.</title>
        <authorList>
            <person name="Haryono M."/>
            <person name="Lin Y.-C."/>
            <person name="Lai E.-M."/>
            <person name="Kuo C.-H."/>
        </authorList>
    </citation>
    <scope>NUCLEOTIDE SEQUENCE [LARGE SCALE GENOMIC DNA]</scope>
    <source>
        <strain evidence="2 3">CFBP7129</strain>
        <plasmid evidence="3">patcfbp7129a</plasmid>
    </source>
</reference>
<dbReference type="Proteomes" id="UP000298649">
    <property type="component" value="Plasmid pAtCFBP7129a"/>
</dbReference>